<dbReference type="InterPro" id="IPR050297">
    <property type="entry name" value="LipidA_mod_glycosyltrf_83"/>
</dbReference>
<evidence type="ECO:0000256" key="5">
    <source>
        <dbReference type="ARBA" id="ARBA00022692"/>
    </source>
</evidence>
<feature type="transmembrane region" description="Helical" evidence="8">
    <location>
        <begin position="400"/>
        <end position="421"/>
    </location>
</feature>
<dbReference type="PANTHER" id="PTHR33908">
    <property type="entry name" value="MANNOSYLTRANSFERASE YKCB-RELATED"/>
    <property type="match status" value="1"/>
</dbReference>
<comment type="caution">
    <text evidence="9">The sequence shown here is derived from an EMBL/GenBank/DDBJ whole genome shotgun (WGS) entry which is preliminary data.</text>
</comment>
<feature type="transmembrane region" description="Helical" evidence="8">
    <location>
        <begin position="305"/>
        <end position="322"/>
    </location>
</feature>
<feature type="transmembrane region" description="Helical" evidence="8">
    <location>
        <begin position="670"/>
        <end position="688"/>
    </location>
</feature>
<evidence type="ECO:0000256" key="7">
    <source>
        <dbReference type="ARBA" id="ARBA00023136"/>
    </source>
</evidence>
<feature type="transmembrane region" description="Helical" evidence="8">
    <location>
        <begin position="239"/>
        <end position="257"/>
    </location>
</feature>
<dbReference type="GO" id="GO:0016763">
    <property type="term" value="F:pentosyltransferase activity"/>
    <property type="evidence" value="ECO:0007669"/>
    <property type="project" value="TreeGrafter"/>
</dbReference>
<comment type="subcellular location">
    <subcellularLocation>
        <location evidence="1">Cell membrane</location>
        <topology evidence="1">Multi-pass membrane protein</topology>
    </subcellularLocation>
</comment>
<feature type="transmembrane region" description="Helical" evidence="8">
    <location>
        <begin position="145"/>
        <end position="162"/>
    </location>
</feature>
<keyword evidence="3" id="KW-0328">Glycosyltransferase</keyword>
<sequence>MKKFIFYLFLFLVFLLSTIVSGLVESQDGLQYLAVARNIYYNHEPTAPVYEYNIRKNVHMTTYTGKDGKSYSLTGLGYSLALVPAVAVTDLVYRYYNVAPPVHFPLESDWLIFLTTSFTNTFFAALLGVVLFLYFLELSLNKRQALIITFVSLFTTNLLVYAKHLMPHMMFVTFIFLAFYLLKRFSRTKNRILLTFSGVSFGVAMITYNQTFILALPPYVLYYLTLIKPKFSLYSLKKVTLDAFCFLLGAAPFIYIYKWFDILKAAAEFNSSSVTIATNFLSYIFHNVPIPAVFEGFYGQLLSPGRSIFIYSPIILVILIFWHKIQKKLAPEVALLISYSAILIAFYSLAVLVSAVNENVQGLWHGESSWGPRYLMSLIPFAMLVVGHIYTRVTKNTKLLVFLPLCLVGIYVEFLGVIMPYQIKFHELDVQFFVNNTNYNAFVYTNLLPRYSPIIMMSKKLIKLKEFFPLSYNYGKYNVRFFDGISFPFNVGRERWRSLEETGYVSFDNNLESNVKKITFDLINHPVSEMKVDAKVSFSLNGNELLKTPLILKITERKAIDLAIDEKFLKPKGNELILKVDYGKYPIVQNNKQLLGIIGMFINEQPQNMESISVPNVSPLGQKITGAVYNNWGGTNKDPWKVWDIHTQTFERLPDFWWVRNLFYWDVPSSWILGLFGLNVAGLIFLGIKLGSAYKKIRI</sequence>
<organism evidence="9 10">
    <name type="scientific">Candidatus Woesebacteria bacterium GW2011_GWB1_38_5b</name>
    <dbReference type="NCBI Taxonomy" id="1618569"/>
    <lineage>
        <taxon>Bacteria</taxon>
        <taxon>Candidatus Woeseibacteriota</taxon>
    </lineage>
</organism>
<evidence type="ECO:0000256" key="1">
    <source>
        <dbReference type="ARBA" id="ARBA00004651"/>
    </source>
</evidence>
<protein>
    <recommendedName>
        <fullName evidence="11">Glycosyltransferase RgtA/B/C/D-like domain-containing protein</fullName>
    </recommendedName>
</protein>
<keyword evidence="7 8" id="KW-0472">Membrane</keyword>
<dbReference type="GO" id="GO:0009103">
    <property type="term" value="P:lipopolysaccharide biosynthetic process"/>
    <property type="evidence" value="ECO:0007669"/>
    <property type="project" value="UniProtKB-ARBA"/>
</dbReference>
<keyword evidence="5 8" id="KW-0812">Transmembrane</keyword>
<gene>
    <name evidence="9" type="ORF">US96_C0005G0006</name>
</gene>
<dbReference type="Proteomes" id="UP000034181">
    <property type="component" value="Unassembled WGS sequence"/>
</dbReference>
<evidence type="ECO:0000256" key="2">
    <source>
        <dbReference type="ARBA" id="ARBA00022475"/>
    </source>
</evidence>
<feature type="transmembrane region" description="Helical" evidence="8">
    <location>
        <begin position="374"/>
        <end position="393"/>
    </location>
</feature>
<feature type="transmembrane region" description="Helical" evidence="8">
    <location>
        <begin position="192"/>
        <end position="219"/>
    </location>
</feature>
<evidence type="ECO:0000256" key="8">
    <source>
        <dbReference type="SAM" id="Phobius"/>
    </source>
</evidence>
<evidence type="ECO:0000256" key="6">
    <source>
        <dbReference type="ARBA" id="ARBA00022989"/>
    </source>
</evidence>
<keyword evidence="2" id="KW-1003">Cell membrane</keyword>
<feature type="transmembrane region" description="Helical" evidence="8">
    <location>
        <begin position="334"/>
        <end position="354"/>
    </location>
</feature>
<evidence type="ECO:0000313" key="9">
    <source>
        <dbReference type="EMBL" id="KKQ75733.1"/>
    </source>
</evidence>
<evidence type="ECO:0008006" key="11">
    <source>
        <dbReference type="Google" id="ProtNLM"/>
    </source>
</evidence>
<keyword evidence="6 8" id="KW-1133">Transmembrane helix</keyword>
<reference evidence="9 10" key="1">
    <citation type="journal article" date="2015" name="Nature">
        <title>rRNA introns, odd ribosomes, and small enigmatic genomes across a large radiation of phyla.</title>
        <authorList>
            <person name="Brown C.T."/>
            <person name="Hug L.A."/>
            <person name="Thomas B.C."/>
            <person name="Sharon I."/>
            <person name="Castelle C.J."/>
            <person name="Singh A."/>
            <person name="Wilkins M.J."/>
            <person name="Williams K.H."/>
            <person name="Banfield J.F."/>
        </authorList>
    </citation>
    <scope>NUCLEOTIDE SEQUENCE [LARGE SCALE GENOMIC DNA]</scope>
</reference>
<keyword evidence="4" id="KW-0808">Transferase</keyword>
<dbReference type="EMBL" id="LBUZ01000005">
    <property type="protein sequence ID" value="KKQ75733.1"/>
    <property type="molecule type" value="Genomic_DNA"/>
</dbReference>
<dbReference type="AlphaFoldDB" id="A0A0G0K7V3"/>
<evidence type="ECO:0000256" key="4">
    <source>
        <dbReference type="ARBA" id="ARBA00022679"/>
    </source>
</evidence>
<feature type="transmembrane region" description="Helical" evidence="8">
    <location>
        <begin position="110"/>
        <end position="136"/>
    </location>
</feature>
<evidence type="ECO:0000313" key="10">
    <source>
        <dbReference type="Proteomes" id="UP000034181"/>
    </source>
</evidence>
<dbReference type="GO" id="GO:0005886">
    <property type="term" value="C:plasma membrane"/>
    <property type="evidence" value="ECO:0007669"/>
    <property type="project" value="UniProtKB-SubCell"/>
</dbReference>
<feature type="transmembrane region" description="Helical" evidence="8">
    <location>
        <begin position="168"/>
        <end position="185"/>
    </location>
</feature>
<dbReference type="PANTHER" id="PTHR33908:SF11">
    <property type="entry name" value="MEMBRANE PROTEIN"/>
    <property type="match status" value="1"/>
</dbReference>
<feature type="transmembrane region" description="Helical" evidence="8">
    <location>
        <begin position="269"/>
        <end position="285"/>
    </location>
</feature>
<evidence type="ECO:0000256" key="3">
    <source>
        <dbReference type="ARBA" id="ARBA00022676"/>
    </source>
</evidence>
<proteinExistence type="predicted"/>
<name>A0A0G0K7V3_9BACT</name>
<accession>A0A0G0K7V3</accession>